<proteinExistence type="predicted"/>
<keyword evidence="1" id="KW-0732">Signal</keyword>
<dbReference type="SUPFAM" id="SSF53474">
    <property type="entry name" value="alpha/beta-Hydrolases"/>
    <property type="match status" value="1"/>
</dbReference>
<reference evidence="3" key="1">
    <citation type="submission" date="2016-07" db="EMBL/GenBank/DDBJ databases">
        <authorList>
            <person name="Jaenicke Sebastian"/>
        </authorList>
    </citation>
    <scope>NUCLEOTIDE SEQUENCE [LARGE SCALE GENOMIC DNA]</scope>
</reference>
<dbReference type="Proteomes" id="UP000093071">
    <property type="component" value="Chromosome I"/>
</dbReference>
<protein>
    <submittedName>
        <fullName evidence="2">Hypothetical secreted protein</fullName>
    </submittedName>
</protein>
<name>A0A1C3TN19_XANCT</name>
<accession>A0A1C3TN19</accession>
<dbReference type="EMBL" id="LT604072">
    <property type="protein sequence ID" value="SCB04649.1"/>
    <property type="molecule type" value="Genomic_DNA"/>
</dbReference>
<dbReference type="InterPro" id="IPR029058">
    <property type="entry name" value="AB_hydrolase_fold"/>
</dbReference>
<feature type="chain" id="PRO_5008682129" evidence="1">
    <location>
        <begin position="26"/>
        <end position="76"/>
    </location>
</feature>
<organism evidence="2 3">
    <name type="scientific">Xanthomonas translucens pv. translucens DSM 18974</name>
    <dbReference type="NCBI Taxonomy" id="1261556"/>
    <lineage>
        <taxon>Bacteria</taxon>
        <taxon>Pseudomonadati</taxon>
        <taxon>Pseudomonadota</taxon>
        <taxon>Gammaproteobacteria</taxon>
        <taxon>Lysobacterales</taxon>
        <taxon>Lysobacteraceae</taxon>
        <taxon>Xanthomonas</taxon>
        <taxon>Xanthomonas translucens group</taxon>
    </lineage>
</organism>
<gene>
    <name evidence="2" type="ORF">BN444_00145</name>
</gene>
<evidence type="ECO:0000313" key="3">
    <source>
        <dbReference type="Proteomes" id="UP000093071"/>
    </source>
</evidence>
<dbReference type="AlphaFoldDB" id="A0A1C3TN19"/>
<evidence type="ECO:0000256" key="1">
    <source>
        <dbReference type="SAM" id="SignalP"/>
    </source>
</evidence>
<evidence type="ECO:0000313" key="2">
    <source>
        <dbReference type="EMBL" id="SCB04649.1"/>
    </source>
</evidence>
<dbReference type="Gene3D" id="3.40.50.1820">
    <property type="entry name" value="alpha/beta hydrolase"/>
    <property type="match status" value="1"/>
</dbReference>
<sequence>MRPIAARLFVTVVAAALAAAVQAQTAPMTPDITGKAFVAPTEANDYVKREVMIPMRDGVKLHTVIVLPKGAQHAPT</sequence>
<feature type="signal peptide" evidence="1">
    <location>
        <begin position="1"/>
        <end position="25"/>
    </location>
</feature>